<evidence type="ECO:0000313" key="9">
    <source>
        <dbReference type="Proteomes" id="UP000249645"/>
    </source>
</evidence>
<dbReference type="Pfam" id="PF17189">
    <property type="entry name" value="Glyco_hydro_30C"/>
    <property type="match status" value="1"/>
</dbReference>
<dbReference type="SUPFAM" id="SSF51011">
    <property type="entry name" value="Glycosyl hydrolase domain"/>
    <property type="match status" value="1"/>
</dbReference>
<dbReference type="EMBL" id="QFOI01000006">
    <property type="protein sequence ID" value="PZP52350.1"/>
    <property type="molecule type" value="Genomic_DNA"/>
</dbReference>
<dbReference type="Gene3D" id="2.60.40.1180">
    <property type="entry name" value="Golgi alpha-mannosidase II"/>
    <property type="match status" value="1"/>
</dbReference>
<dbReference type="PANTHER" id="PTHR11069:SF23">
    <property type="entry name" value="LYSOSOMAL ACID GLUCOSYLCERAMIDASE"/>
    <property type="match status" value="1"/>
</dbReference>
<evidence type="ECO:0000313" key="8">
    <source>
        <dbReference type="EMBL" id="PZP52350.1"/>
    </source>
</evidence>
<evidence type="ECO:0000256" key="4">
    <source>
        <dbReference type="RuleBase" id="RU361188"/>
    </source>
</evidence>
<feature type="domain" description="Glycosyl hydrolase family 30 beta sandwich" evidence="7">
    <location>
        <begin position="409"/>
        <end position="468"/>
    </location>
</feature>
<evidence type="ECO:0000256" key="2">
    <source>
        <dbReference type="ARBA" id="ARBA00022729"/>
    </source>
</evidence>
<sequence length="470" mass="52051">MKSIFLSLLMLASLHSPAQNKTKSKTIKKAENNLSYWVTDPQKNILFEKRTIETDYSSKGSQTININSDSTFQTIDGFGYTLSGGSSQHLSAMQPKKRKALLKEIFDTKDGIGVSYLRISIGASDLDENAFSYDDLPKGISGDFELKYFSVKNDLKTLIPILKEILSINPNIQILASPWSAPSWMKDNNSTIGGSLKKECFQVYAQYFVKYITALKNLGININAITIQNEPLNPANNPSMYMTSQQQSDFVKVALGPTFAKKNIKTKIIIYDHNALHPEYPIDILQNSDAAQYIDGSAFHLYEGEINAVGTVHDRFPNKNLYFTEQWVGAPGNIAEDLIWHTENVIIGSMRNWCKTALEWNLSSNPSLTPHTPGGCTQCLGAVTIDGNSVTRNSAYYIIAQASKLVRPGSVRIASNTLPNLPNVAFKRKDGKIVLIVLNKGKNSTRFNINLDGKNINSIINPGSVQSILL</sequence>
<accession>A0A2W5FF62</accession>
<protein>
    <submittedName>
        <fullName evidence="8">Glucosylceramidase</fullName>
    </submittedName>
</protein>
<organism evidence="8 9">
    <name type="scientific">Pseudopedobacter saltans</name>
    <dbReference type="NCBI Taxonomy" id="151895"/>
    <lineage>
        <taxon>Bacteria</taxon>
        <taxon>Pseudomonadati</taxon>
        <taxon>Bacteroidota</taxon>
        <taxon>Sphingobacteriia</taxon>
        <taxon>Sphingobacteriales</taxon>
        <taxon>Sphingobacteriaceae</taxon>
        <taxon>Pseudopedobacter</taxon>
    </lineage>
</organism>
<dbReference type="InterPro" id="IPR013780">
    <property type="entry name" value="Glyco_hydro_b"/>
</dbReference>
<keyword evidence="3 4" id="KW-0378">Hydrolase</keyword>
<dbReference type="AlphaFoldDB" id="A0A2W5FF62"/>
<keyword evidence="4" id="KW-0326">Glycosidase</keyword>
<comment type="similarity">
    <text evidence="1 4">Belongs to the glycosyl hydrolase 30 family.</text>
</comment>
<evidence type="ECO:0000256" key="3">
    <source>
        <dbReference type="ARBA" id="ARBA00022801"/>
    </source>
</evidence>
<evidence type="ECO:0000256" key="5">
    <source>
        <dbReference type="SAM" id="SignalP"/>
    </source>
</evidence>
<gene>
    <name evidence="8" type="ORF">DI598_00850</name>
</gene>
<reference evidence="8 9" key="1">
    <citation type="submission" date="2017-11" db="EMBL/GenBank/DDBJ databases">
        <title>Infants hospitalized years apart are colonized by the same room-sourced microbial strains.</title>
        <authorList>
            <person name="Brooks B."/>
            <person name="Olm M.R."/>
            <person name="Firek B.A."/>
            <person name="Baker R."/>
            <person name="Thomas B.C."/>
            <person name="Morowitz M.J."/>
            <person name="Banfield J.F."/>
        </authorList>
    </citation>
    <scope>NUCLEOTIDE SEQUENCE [LARGE SCALE GENOMIC DNA]</scope>
    <source>
        <strain evidence="8">S2_009_000_R2_76</strain>
    </source>
</reference>
<proteinExistence type="inferred from homology"/>
<dbReference type="InterPro" id="IPR001139">
    <property type="entry name" value="Glyco_hydro_30"/>
</dbReference>
<dbReference type="Pfam" id="PF02055">
    <property type="entry name" value="Glyco_hydro_30"/>
    <property type="match status" value="1"/>
</dbReference>
<dbReference type="Gene3D" id="3.20.20.80">
    <property type="entry name" value="Glycosidases"/>
    <property type="match status" value="1"/>
</dbReference>
<evidence type="ECO:0000256" key="1">
    <source>
        <dbReference type="ARBA" id="ARBA00005382"/>
    </source>
</evidence>
<evidence type="ECO:0000259" key="6">
    <source>
        <dbReference type="Pfam" id="PF02055"/>
    </source>
</evidence>
<evidence type="ECO:0000259" key="7">
    <source>
        <dbReference type="Pfam" id="PF17189"/>
    </source>
</evidence>
<feature type="domain" description="Glycosyl hydrolase family 30 TIM-barrel" evidence="6">
    <location>
        <begin position="75"/>
        <end position="404"/>
    </location>
</feature>
<dbReference type="Proteomes" id="UP000249645">
    <property type="component" value="Unassembled WGS sequence"/>
</dbReference>
<dbReference type="GO" id="GO:0006680">
    <property type="term" value="P:glucosylceramide catabolic process"/>
    <property type="evidence" value="ECO:0007669"/>
    <property type="project" value="TreeGrafter"/>
</dbReference>
<name>A0A2W5FF62_9SPHI</name>
<dbReference type="PANTHER" id="PTHR11069">
    <property type="entry name" value="GLUCOSYLCERAMIDASE"/>
    <property type="match status" value="1"/>
</dbReference>
<comment type="caution">
    <text evidence="8">The sequence shown here is derived from an EMBL/GenBank/DDBJ whole genome shotgun (WGS) entry which is preliminary data.</text>
</comment>
<dbReference type="InterPro" id="IPR017853">
    <property type="entry name" value="GH"/>
</dbReference>
<feature type="chain" id="PRO_5016065416" evidence="5">
    <location>
        <begin position="19"/>
        <end position="470"/>
    </location>
</feature>
<dbReference type="InterPro" id="IPR033452">
    <property type="entry name" value="GH30_C"/>
</dbReference>
<dbReference type="InterPro" id="IPR033453">
    <property type="entry name" value="Glyco_hydro_30_TIM-barrel"/>
</dbReference>
<feature type="signal peptide" evidence="5">
    <location>
        <begin position="1"/>
        <end position="18"/>
    </location>
</feature>
<dbReference type="GO" id="GO:0004348">
    <property type="term" value="F:glucosylceramidase activity"/>
    <property type="evidence" value="ECO:0007669"/>
    <property type="project" value="InterPro"/>
</dbReference>
<dbReference type="SUPFAM" id="SSF51445">
    <property type="entry name" value="(Trans)glycosidases"/>
    <property type="match status" value="1"/>
</dbReference>
<dbReference type="GO" id="GO:0016020">
    <property type="term" value="C:membrane"/>
    <property type="evidence" value="ECO:0007669"/>
    <property type="project" value="GOC"/>
</dbReference>
<keyword evidence="2 5" id="KW-0732">Signal</keyword>